<evidence type="ECO:0000313" key="2">
    <source>
        <dbReference type="EnsemblPlants" id="ONIVA06G02870.1"/>
    </source>
</evidence>
<dbReference type="HOGENOM" id="CLU_2337212_0_0_1"/>
<dbReference type="EnsemblPlants" id="ONIVA06G02870.1">
    <property type="protein sequence ID" value="ONIVA06G02870.1"/>
    <property type="gene ID" value="ONIVA06G02870"/>
</dbReference>
<feature type="region of interest" description="Disordered" evidence="1">
    <location>
        <begin position="17"/>
        <end position="36"/>
    </location>
</feature>
<evidence type="ECO:0000256" key="1">
    <source>
        <dbReference type="SAM" id="MobiDB-lite"/>
    </source>
</evidence>
<dbReference type="AlphaFoldDB" id="A0A0E0HKL7"/>
<dbReference type="Proteomes" id="UP000006591">
    <property type="component" value="Chromosome 6"/>
</dbReference>
<evidence type="ECO:0000313" key="3">
    <source>
        <dbReference type="Proteomes" id="UP000006591"/>
    </source>
</evidence>
<feature type="compositionally biased region" description="Polar residues" evidence="1">
    <location>
        <begin position="18"/>
        <end position="31"/>
    </location>
</feature>
<proteinExistence type="predicted"/>
<accession>A0A0E0HKL7</accession>
<dbReference type="Gramene" id="ONIVA06G02870.1">
    <property type="protein sequence ID" value="ONIVA06G02870.1"/>
    <property type="gene ID" value="ONIVA06G02870"/>
</dbReference>
<sequence length="98" mass="10797">MGFSSVEATSTVAAVTVGSQTRSQCTANDTTAPAKPAGAMPQLKLLVDKRSHRVLYAKAHKDAYYDISNENSKRVSKVAQIFEPFPLHWMDQTARSRQ</sequence>
<reference evidence="2" key="2">
    <citation type="submission" date="2018-04" db="EMBL/GenBank/DDBJ databases">
        <title>OnivRS2 (Oryza nivara Reference Sequence Version 2).</title>
        <authorList>
            <person name="Zhang J."/>
            <person name="Kudrna D."/>
            <person name="Lee S."/>
            <person name="Talag J."/>
            <person name="Rajasekar S."/>
            <person name="Welchert J."/>
            <person name="Hsing Y.-I."/>
            <person name="Wing R.A."/>
        </authorList>
    </citation>
    <scope>NUCLEOTIDE SEQUENCE [LARGE SCALE GENOMIC DNA]</scope>
    <source>
        <strain evidence="2">SL10</strain>
    </source>
</reference>
<keyword evidence="3" id="KW-1185">Reference proteome</keyword>
<reference evidence="2" key="1">
    <citation type="submission" date="2015-04" db="UniProtKB">
        <authorList>
            <consortium name="EnsemblPlants"/>
        </authorList>
    </citation>
    <scope>IDENTIFICATION</scope>
    <source>
        <strain evidence="2">SL10</strain>
    </source>
</reference>
<dbReference type="STRING" id="4536.A0A0E0HKL7"/>
<organism evidence="2">
    <name type="scientific">Oryza nivara</name>
    <name type="common">Indian wild rice</name>
    <name type="synonym">Oryza sativa f. spontanea</name>
    <dbReference type="NCBI Taxonomy" id="4536"/>
    <lineage>
        <taxon>Eukaryota</taxon>
        <taxon>Viridiplantae</taxon>
        <taxon>Streptophyta</taxon>
        <taxon>Embryophyta</taxon>
        <taxon>Tracheophyta</taxon>
        <taxon>Spermatophyta</taxon>
        <taxon>Magnoliopsida</taxon>
        <taxon>Liliopsida</taxon>
        <taxon>Poales</taxon>
        <taxon>Poaceae</taxon>
        <taxon>BOP clade</taxon>
        <taxon>Oryzoideae</taxon>
        <taxon>Oryzeae</taxon>
        <taxon>Oryzinae</taxon>
        <taxon>Oryza</taxon>
    </lineage>
</organism>
<name>A0A0E0HKL7_ORYNI</name>
<protein>
    <submittedName>
        <fullName evidence="2">Uncharacterized protein</fullName>
    </submittedName>
</protein>